<dbReference type="Proteomes" id="UP000237271">
    <property type="component" value="Unassembled WGS sequence"/>
</dbReference>
<evidence type="ECO:0000313" key="4">
    <source>
        <dbReference type="Proteomes" id="UP000237271"/>
    </source>
</evidence>
<dbReference type="EMBL" id="NCKW01015572">
    <property type="protein sequence ID" value="POM62437.1"/>
    <property type="molecule type" value="Genomic_DNA"/>
</dbReference>
<evidence type="ECO:0000256" key="1">
    <source>
        <dbReference type="SAM" id="MobiDB-lite"/>
    </source>
</evidence>
<organism evidence="3 4">
    <name type="scientific">Phytophthora palmivora</name>
    <dbReference type="NCBI Taxonomy" id="4796"/>
    <lineage>
        <taxon>Eukaryota</taxon>
        <taxon>Sar</taxon>
        <taxon>Stramenopiles</taxon>
        <taxon>Oomycota</taxon>
        <taxon>Peronosporomycetes</taxon>
        <taxon>Peronosporales</taxon>
        <taxon>Peronosporaceae</taxon>
        <taxon>Phytophthora</taxon>
    </lineage>
</organism>
<evidence type="ECO:0000313" key="3">
    <source>
        <dbReference type="EMBL" id="POM62437.1"/>
    </source>
</evidence>
<name>A0A2P4XA48_9STRA</name>
<dbReference type="PANTHER" id="PTHR46599:SF3">
    <property type="entry name" value="PIGGYBAC TRANSPOSABLE ELEMENT-DERIVED PROTEIN 4"/>
    <property type="match status" value="1"/>
</dbReference>
<dbReference type="AlphaFoldDB" id="A0A2P4XA48"/>
<reference evidence="3 4" key="1">
    <citation type="journal article" date="2017" name="Genome Biol. Evol.">
        <title>Phytophthora megakarya and P. palmivora, closely related causal agents of cacao black pod rot, underwent increases in genome sizes and gene numbers by different mechanisms.</title>
        <authorList>
            <person name="Ali S.S."/>
            <person name="Shao J."/>
            <person name="Lary D.J."/>
            <person name="Kronmiller B."/>
            <person name="Shen D."/>
            <person name="Strem M.D."/>
            <person name="Amoako-Attah I."/>
            <person name="Akrofi A.Y."/>
            <person name="Begoude B.A."/>
            <person name="Ten Hoopen G.M."/>
            <person name="Coulibaly K."/>
            <person name="Kebe B.I."/>
            <person name="Melnick R.L."/>
            <person name="Guiltinan M.J."/>
            <person name="Tyler B.M."/>
            <person name="Meinhardt L.W."/>
            <person name="Bailey B.A."/>
        </authorList>
    </citation>
    <scope>NUCLEOTIDE SEQUENCE [LARGE SCALE GENOMIC DNA]</scope>
    <source>
        <strain evidence="4">sbr112.9</strain>
    </source>
</reference>
<dbReference type="InterPro" id="IPR029526">
    <property type="entry name" value="PGBD"/>
</dbReference>
<gene>
    <name evidence="3" type="ORF">PHPALM_28418</name>
</gene>
<dbReference type="PANTHER" id="PTHR46599">
    <property type="entry name" value="PIGGYBAC TRANSPOSABLE ELEMENT-DERIVED PROTEIN 4"/>
    <property type="match status" value="1"/>
</dbReference>
<comment type="caution">
    <text evidence="3">The sequence shown here is derived from an EMBL/GenBank/DDBJ whole genome shotgun (WGS) entry which is preliminary data.</text>
</comment>
<protein>
    <recommendedName>
        <fullName evidence="2">PiggyBac transposable element-derived protein domain-containing protein</fullName>
    </recommendedName>
</protein>
<accession>A0A2P4XA48</accession>
<sequence length="700" mass="79043">MEVGDAEKETALESESEESSNEIGEFEPNEEYDESWELPCPSDEEENDPAEELPDSEFLETATNKNLMKIMRKTGWEYDSTRFGFDPQYAELYKGSYGPSPDVLRVAEDSLALFFFFMAPQLWIKLQNETNLYHMQNIDKRTVEIRKAQRKADPDDVEPKKDVRARLGAVAPLCPHAKRLSAHWRKSQHGTVPIGTFGRWLSRNRFDHVMQNLHFNNSKSPQARVDRGWKVRSVVATLQKTFARGYKIGPVIAFDEAIIPTRSRQNPTRQYLPQKPHKWGTKFFAACCGDTAYCMRIEMYVGAKSHLAVPPAADNSCGAAAVVRNLDLLLPRSSCSPLRIVVTDRYYTSVVLALELLHRRLYLTGTIQTRRAGFAEDVITKKKVYSTKPSEPVRGTIKLAENKKFPQITAAMWMDNHPVHMISTGGSRSLGSVYRRVGKEKQNFPAPGLVRDYQRWMGGVDIHDQLRMQRYSIQLAYKPKKYYRSLFFGLVDMAVVNAFIVHLYHTKTTGQKPPAHCKFMETLHEQLFAVDEAKFCEIETATRAEDRTAASPVTSGGRTTATDNAVHGDHNLAECPDFVDSKKGKKRVACSCKVCAVYKVTPRKFTKWYCPGCSLDNLRSDLFVCTSVAVNTSATWFATGEVKRASKYGTRTGQVDCKFQSGFSKGAECRIAGLVASDHAQVGVSIWTNTRREKSVRQIV</sequence>
<feature type="region of interest" description="Disordered" evidence="1">
    <location>
        <begin position="1"/>
        <end position="55"/>
    </location>
</feature>
<keyword evidence="4" id="KW-1185">Reference proteome</keyword>
<proteinExistence type="predicted"/>
<feature type="domain" description="PiggyBac transposable element-derived protein" evidence="2">
    <location>
        <begin position="113"/>
        <end position="499"/>
    </location>
</feature>
<evidence type="ECO:0000259" key="2">
    <source>
        <dbReference type="Pfam" id="PF13843"/>
    </source>
</evidence>
<dbReference type="Pfam" id="PF13843">
    <property type="entry name" value="DDE_Tnp_1_7"/>
    <property type="match status" value="1"/>
</dbReference>
<dbReference type="OrthoDB" id="123207at2759"/>
<feature type="compositionally biased region" description="Acidic residues" evidence="1">
    <location>
        <begin position="12"/>
        <end position="55"/>
    </location>
</feature>
<feature type="compositionally biased region" description="Basic and acidic residues" evidence="1">
    <location>
        <begin position="1"/>
        <end position="11"/>
    </location>
</feature>